<dbReference type="Proteomes" id="UP000675284">
    <property type="component" value="Unassembled WGS sequence"/>
</dbReference>
<dbReference type="EMBL" id="JAGSOT010000107">
    <property type="protein sequence ID" value="MBR7798283.1"/>
    <property type="molecule type" value="Genomic_DNA"/>
</dbReference>
<accession>A0A941E219</accession>
<evidence type="ECO:0000256" key="1">
    <source>
        <dbReference type="SAM" id="SignalP"/>
    </source>
</evidence>
<protein>
    <submittedName>
        <fullName evidence="2">Uncharacterized protein</fullName>
    </submittedName>
</protein>
<proteinExistence type="predicted"/>
<name>A0A941E219_9BACI</name>
<evidence type="ECO:0000313" key="3">
    <source>
        <dbReference type="Proteomes" id="UP000675284"/>
    </source>
</evidence>
<organism evidence="2 3">
    <name type="scientific">Virgibacillus salarius</name>
    <dbReference type="NCBI Taxonomy" id="447199"/>
    <lineage>
        <taxon>Bacteria</taxon>
        <taxon>Bacillati</taxon>
        <taxon>Bacillota</taxon>
        <taxon>Bacilli</taxon>
        <taxon>Bacillales</taxon>
        <taxon>Bacillaceae</taxon>
        <taxon>Virgibacillus</taxon>
    </lineage>
</organism>
<feature type="signal peptide" evidence="1">
    <location>
        <begin position="1"/>
        <end position="22"/>
    </location>
</feature>
<feature type="chain" id="PRO_5039721562" evidence="1">
    <location>
        <begin position="23"/>
        <end position="105"/>
    </location>
</feature>
<dbReference type="AlphaFoldDB" id="A0A941E219"/>
<dbReference type="RefSeq" id="WP_026681200.1">
    <property type="nucleotide sequence ID" value="NZ_BAAACY010000013.1"/>
</dbReference>
<keyword evidence="3" id="KW-1185">Reference proteome</keyword>
<keyword evidence="1" id="KW-0732">Signal</keyword>
<gene>
    <name evidence="2" type="ORF">KCX74_19915</name>
</gene>
<sequence>MTRSLIVLLLLAVCFLTGVVYGNDKQAEESTPQQTEMKVDVKEAKDEVLQTKTTSDTTEVITEEKINTNGPSPVTEKTASILEAGVSGFYEVVVEILYQVSQLFF</sequence>
<comment type="caution">
    <text evidence="2">The sequence shown here is derived from an EMBL/GenBank/DDBJ whole genome shotgun (WGS) entry which is preliminary data.</text>
</comment>
<evidence type="ECO:0000313" key="2">
    <source>
        <dbReference type="EMBL" id="MBR7798283.1"/>
    </source>
</evidence>
<reference evidence="2" key="1">
    <citation type="submission" date="2021-04" db="EMBL/GenBank/DDBJ databases">
        <title>Isolation and polyphasic classification of algal microorganism.</title>
        <authorList>
            <person name="Wang S."/>
        </authorList>
    </citation>
    <scope>NUCLEOTIDE SEQUENCE</scope>
    <source>
        <strain evidence="2">720a</strain>
    </source>
</reference>